<feature type="transmembrane region" description="Helical" evidence="2">
    <location>
        <begin position="136"/>
        <end position="160"/>
    </location>
</feature>
<feature type="region of interest" description="Disordered" evidence="1">
    <location>
        <begin position="549"/>
        <end position="585"/>
    </location>
</feature>
<organism evidence="3 4">
    <name type="scientific">Microbotryum intermedium</name>
    <dbReference type="NCBI Taxonomy" id="269621"/>
    <lineage>
        <taxon>Eukaryota</taxon>
        <taxon>Fungi</taxon>
        <taxon>Dikarya</taxon>
        <taxon>Basidiomycota</taxon>
        <taxon>Pucciniomycotina</taxon>
        <taxon>Microbotryomycetes</taxon>
        <taxon>Microbotryales</taxon>
        <taxon>Microbotryaceae</taxon>
        <taxon>Microbotryum</taxon>
    </lineage>
</organism>
<protein>
    <submittedName>
        <fullName evidence="3">BQ2448_3914 protein</fullName>
    </submittedName>
</protein>
<evidence type="ECO:0000313" key="4">
    <source>
        <dbReference type="Proteomes" id="UP000198372"/>
    </source>
</evidence>
<gene>
    <name evidence="3" type="ORF">BQ2448_3914</name>
</gene>
<keyword evidence="2" id="KW-0472">Membrane</keyword>
<dbReference type="Proteomes" id="UP000198372">
    <property type="component" value="Unassembled WGS sequence"/>
</dbReference>
<reference evidence="4" key="1">
    <citation type="submission" date="2016-09" db="EMBL/GenBank/DDBJ databases">
        <authorList>
            <person name="Jeantristanb JTB J.-T."/>
            <person name="Ricardo R."/>
        </authorList>
    </citation>
    <scope>NUCLEOTIDE SEQUENCE [LARGE SCALE GENOMIC DNA]</scope>
</reference>
<dbReference type="PANTHER" id="PTHR36424">
    <property type="entry name" value="PHEROMONE-REGULATED MEMBRANE PROTEIN 6"/>
    <property type="match status" value="1"/>
</dbReference>
<dbReference type="GO" id="GO:0005886">
    <property type="term" value="C:plasma membrane"/>
    <property type="evidence" value="ECO:0007669"/>
    <property type="project" value="InterPro"/>
</dbReference>
<dbReference type="AlphaFoldDB" id="A0A238FGL7"/>
<keyword evidence="4" id="KW-1185">Reference proteome</keyword>
<feature type="transmembrane region" description="Helical" evidence="2">
    <location>
        <begin position="314"/>
        <end position="340"/>
    </location>
</feature>
<dbReference type="PANTHER" id="PTHR36424:SF1">
    <property type="entry name" value="LOW AFFINITY K(+) TRANSPORTER 1-RELATED"/>
    <property type="match status" value="1"/>
</dbReference>
<dbReference type="InterPro" id="IPR031606">
    <property type="entry name" value="Kch1/2"/>
</dbReference>
<dbReference type="OrthoDB" id="2128042at2759"/>
<dbReference type="EMBL" id="FMSP01000009">
    <property type="protein sequence ID" value="SCV72377.1"/>
    <property type="molecule type" value="Genomic_DNA"/>
</dbReference>
<sequence>MCCSSAAWKREVVPDHKVRVRPFLVDRRWRCLTLVVEGTAPRDERAPIRGAVRYAALLRGARHASRRWIRCILCLVHSMTRSVQRVELCYYCNAATRRRRSTSARSPRRAQLRQFDFIDVHEFHSESCTTRLQYGWLWLLFIKSIAVYAADIYTAIALLASGRWSGSILQSEAAASSSKGSSVLEVPFSIGKWIFTGCIIFSLLLLAWEARKSRAIIKSRDISYAFTNVMSQSWYALRSYDHFCFFCQIDNSKKKKDEFAFFVFFTFKGWKRLVLADGPRQVINGITLYSFGKSEKWTTDLSVYFGGGFLKTGIIITMLFTVIIFVGSAVLLLIAAIMYVPLLCYIQGNLKEYCCHKVDKRYFCTFASLEYSHWRMTDKRDARFRRIAELMKRKNRKRLAREAEIARKEARGDFSHLKARTMAFAQMLGATNASADKKTGKLVGAPLPQPTLPKVGLRDNDLYAPSYSNSEVGSGVGNYRYPPPSNMSSHNDAGGYFDDHRYDLNHPLPKSKSNNYASSEADSFDLHAPSGLYSQSVSSMEAFAQRGEAMGYNSNPSRVRMGGEEMSRAPSYRSRQEEEEGKATTQTHQFYADYYQAPAMPSPQHGSPRAHPSEDSGGNSEIIFDGRNETSRGIALGRGDSARSEARAEYVAPSRQRLYDRTAARYPSDDDSVILAYAASPRDVR</sequence>
<keyword evidence="2" id="KW-1133">Transmembrane helix</keyword>
<keyword evidence="2" id="KW-0812">Transmembrane</keyword>
<evidence type="ECO:0000313" key="3">
    <source>
        <dbReference type="EMBL" id="SCV72377.1"/>
    </source>
</evidence>
<evidence type="ECO:0000256" key="2">
    <source>
        <dbReference type="SAM" id="Phobius"/>
    </source>
</evidence>
<accession>A0A238FGL7</accession>
<dbReference type="Pfam" id="PF16944">
    <property type="entry name" value="KCH"/>
    <property type="match status" value="1"/>
</dbReference>
<dbReference type="GO" id="GO:0015079">
    <property type="term" value="F:potassium ion transmembrane transporter activity"/>
    <property type="evidence" value="ECO:0007669"/>
    <property type="project" value="InterPro"/>
</dbReference>
<dbReference type="STRING" id="269621.A0A238FGL7"/>
<feature type="region of interest" description="Disordered" evidence="1">
    <location>
        <begin position="486"/>
        <end position="518"/>
    </location>
</feature>
<feature type="region of interest" description="Disordered" evidence="1">
    <location>
        <begin position="597"/>
        <end position="652"/>
    </location>
</feature>
<evidence type="ECO:0000256" key="1">
    <source>
        <dbReference type="SAM" id="MobiDB-lite"/>
    </source>
</evidence>
<name>A0A238FGL7_9BASI</name>
<proteinExistence type="predicted"/>
<feature type="transmembrane region" description="Helical" evidence="2">
    <location>
        <begin position="190"/>
        <end position="208"/>
    </location>
</feature>